<evidence type="ECO:0000256" key="1">
    <source>
        <dbReference type="ARBA" id="ARBA00001274"/>
    </source>
</evidence>
<dbReference type="NCBIfam" id="TIGR02079">
    <property type="entry name" value="THD1"/>
    <property type="match status" value="1"/>
</dbReference>
<organism evidence="14 15">
    <name type="scientific">Flavobacterium hibernum</name>
    <dbReference type="NCBI Taxonomy" id="37752"/>
    <lineage>
        <taxon>Bacteria</taxon>
        <taxon>Pseudomonadati</taxon>
        <taxon>Bacteroidota</taxon>
        <taxon>Flavobacteriia</taxon>
        <taxon>Flavobacteriales</taxon>
        <taxon>Flavobacteriaceae</taxon>
        <taxon>Flavobacterium</taxon>
    </lineage>
</organism>
<comment type="function">
    <text evidence="11 12">Catalyzes the anaerobic formation of alpha-ketobutyrate and ammonia from threonine in a two-step reaction. The first step involved a dehydration of threonine and a production of enamine intermediates (aminocrotonate), which tautomerizes to its imine form (iminobutyrate). Both intermediates are unstable and short-lived. The second step is the nonenzymatic hydrolysis of the enamine/imine intermediates to form 2-ketobutyrate and free ammonia. In the low water environment of the cell, the second step is accelerated by RidA.</text>
</comment>
<dbReference type="EMBL" id="MUGX01000029">
    <property type="protein sequence ID" value="OXA84660.1"/>
    <property type="molecule type" value="Genomic_DNA"/>
</dbReference>
<keyword evidence="8 12" id="KW-0663">Pyridoxal phosphate</keyword>
<feature type="domain" description="ACT-like" evidence="13">
    <location>
        <begin position="328"/>
        <end position="404"/>
    </location>
</feature>
<keyword evidence="6 12" id="KW-0028">Amino-acid biosynthesis</keyword>
<dbReference type="Gene3D" id="3.40.50.1100">
    <property type="match status" value="2"/>
</dbReference>
<evidence type="ECO:0000256" key="3">
    <source>
        <dbReference type="ARBA" id="ARBA00004810"/>
    </source>
</evidence>
<evidence type="ECO:0000256" key="2">
    <source>
        <dbReference type="ARBA" id="ARBA00001933"/>
    </source>
</evidence>
<dbReference type="NCBIfam" id="NF006390">
    <property type="entry name" value="PRK08639.1"/>
    <property type="match status" value="1"/>
</dbReference>
<dbReference type="PROSITE" id="PS00165">
    <property type="entry name" value="DEHYDRATASE_SER_THR"/>
    <property type="match status" value="1"/>
</dbReference>
<evidence type="ECO:0000259" key="13">
    <source>
        <dbReference type="PROSITE" id="PS51672"/>
    </source>
</evidence>
<evidence type="ECO:0000256" key="12">
    <source>
        <dbReference type="RuleBase" id="RU362012"/>
    </source>
</evidence>
<dbReference type="SUPFAM" id="SSF55021">
    <property type="entry name" value="ACT-like"/>
    <property type="match status" value="1"/>
</dbReference>
<dbReference type="RefSeq" id="WP_052480036.1">
    <property type="nucleotide sequence ID" value="NZ_JPRK01000002.1"/>
</dbReference>
<comment type="similarity">
    <text evidence="4 12">Belongs to the serine/threonine dehydratase family.</text>
</comment>
<dbReference type="InterPro" id="IPR011820">
    <property type="entry name" value="IlvA"/>
</dbReference>
<evidence type="ECO:0000256" key="11">
    <source>
        <dbReference type="ARBA" id="ARBA00025527"/>
    </source>
</evidence>
<evidence type="ECO:0000256" key="6">
    <source>
        <dbReference type="ARBA" id="ARBA00022605"/>
    </source>
</evidence>
<comment type="subunit">
    <text evidence="5 12">Homotetramer.</text>
</comment>
<evidence type="ECO:0000256" key="10">
    <source>
        <dbReference type="ARBA" id="ARBA00023304"/>
    </source>
</evidence>
<keyword evidence="15" id="KW-1185">Reference proteome</keyword>
<dbReference type="PANTHER" id="PTHR48078">
    <property type="entry name" value="THREONINE DEHYDRATASE, MITOCHONDRIAL-RELATED"/>
    <property type="match status" value="1"/>
</dbReference>
<dbReference type="PROSITE" id="PS51672">
    <property type="entry name" value="ACT_LIKE"/>
    <property type="match status" value="1"/>
</dbReference>
<gene>
    <name evidence="12" type="primary">ilvA</name>
    <name evidence="14" type="ORF">B0A73_18770</name>
</gene>
<dbReference type="Pfam" id="PF00585">
    <property type="entry name" value="Thr_dehydrat_C"/>
    <property type="match status" value="1"/>
</dbReference>
<dbReference type="InterPro" id="IPR001926">
    <property type="entry name" value="TrpB-like_PALP"/>
</dbReference>
<evidence type="ECO:0000256" key="4">
    <source>
        <dbReference type="ARBA" id="ARBA00010869"/>
    </source>
</evidence>
<comment type="catalytic activity">
    <reaction evidence="1 12">
        <text>L-threonine = 2-oxobutanoate + NH4(+)</text>
        <dbReference type="Rhea" id="RHEA:22108"/>
        <dbReference type="ChEBI" id="CHEBI:16763"/>
        <dbReference type="ChEBI" id="CHEBI:28938"/>
        <dbReference type="ChEBI" id="CHEBI:57926"/>
        <dbReference type="EC" id="4.3.1.19"/>
    </reaction>
</comment>
<keyword evidence="7 12" id="KW-0412">Isoleucine biosynthesis</keyword>
<dbReference type="InterPro" id="IPR045865">
    <property type="entry name" value="ACT-like_dom_sf"/>
</dbReference>
<dbReference type="InterPro" id="IPR000634">
    <property type="entry name" value="Ser/Thr_deHydtase_PyrdxlP-BS"/>
</dbReference>
<dbReference type="SUPFAM" id="SSF53686">
    <property type="entry name" value="Tryptophan synthase beta subunit-like PLP-dependent enzymes"/>
    <property type="match status" value="1"/>
</dbReference>
<dbReference type="CDD" id="cd01562">
    <property type="entry name" value="Thr-dehyd"/>
    <property type="match status" value="1"/>
</dbReference>
<dbReference type="PANTHER" id="PTHR48078:SF11">
    <property type="entry name" value="THREONINE DEHYDRATASE, MITOCHONDRIAL"/>
    <property type="match status" value="1"/>
</dbReference>
<keyword evidence="10 12" id="KW-0100">Branched-chain amino acid biosynthesis</keyword>
<comment type="pathway">
    <text evidence="3 12">Amino-acid biosynthesis; L-isoleucine biosynthesis; 2-oxobutanoate from L-threonine: step 1/1.</text>
</comment>
<dbReference type="Proteomes" id="UP000198302">
    <property type="component" value="Unassembled WGS sequence"/>
</dbReference>
<keyword evidence="9 12" id="KW-0456">Lyase</keyword>
<dbReference type="EC" id="4.3.1.19" evidence="12"/>
<dbReference type="InterPro" id="IPR001721">
    <property type="entry name" value="TD_ACT-like"/>
</dbReference>
<dbReference type="Pfam" id="PF00291">
    <property type="entry name" value="PALP"/>
    <property type="match status" value="1"/>
</dbReference>
<protein>
    <recommendedName>
        <fullName evidence="12">L-threonine dehydratase</fullName>
        <ecNumber evidence="12">4.3.1.19</ecNumber>
    </recommendedName>
    <alternativeName>
        <fullName evidence="12">Threonine deaminase</fullName>
    </alternativeName>
</protein>
<name>A0ABX4BZ19_9FLAO</name>
<dbReference type="InterPro" id="IPR036052">
    <property type="entry name" value="TrpB-like_PALP_sf"/>
</dbReference>
<sequence>MDLLKEIKLARRELFGVVKPTPLIENLNLSRQFGATILLKREDQQVVHSFKIRGVYNKINSLTTAEKEVGIVCASDGNHAQAVAYCCELLKIKGKIYMPKNTPKQKLEQVQQLGKNYIRVINAGNSFEEANAIAVGDASIHRKSFIHPFDDLKIIAGQGTVGLEVLEECTKNIDYVFVPLEGGGLAAGLSIIFKHLSPNTKIIGVTTQDNPSLEILNESANTCNNVDSVVHNGAIKKVSNLNSEICQKNLNAVVKIQEGKVCSTMLQLFTSEDINIEPAGVLSIAALDYYADEIKDKNVVCIISGGLKNIEKEAEIRERSLLFEGLVHYLIIEFPQRTGVLKVFINEVLGPDDEVTYFQYLKNNNSIIESVLVRLELKNRNNILAIKANMLRKKIEYQNLDDSNDLFRSNISLINNAFAKELV</sequence>
<evidence type="ECO:0000256" key="5">
    <source>
        <dbReference type="ARBA" id="ARBA00011881"/>
    </source>
</evidence>
<evidence type="ECO:0000256" key="7">
    <source>
        <dbReference type="ARBA" id="ARBA00022624"/>
    </source>
</evidence>
<evidence type="ECO:0000256" key="9">
    <source>
        <dbReference type="ARBA" id="ARBA00023239"/>
    </source>
</evidence>
<proteinExistence type="inferred from homology"/>
<dbReference type="InterPro" id="IPR050147">
    <property type="entry name" value="Ser/Thr_Dehydratase"/>
</dbReference>
<comment type="cofactor">
    <cofactor evidence="2 12">
        <name>pyridoxal 5'-phosphate</name>
        <dbReference type="ChEBI" id="CHEBI:597326"/>
    </cofactor>
</comment>
<reference evidence="14 15" key="1">
    <citation type="submission" date="2016-11" db="EMBL/GenBank/DDBJ databases">
        <title>Whole genomes of Flavobacteriaceae.</title>
        <authorList>
            <person name="Stine C."/>
            <person name="Li C."/>
            <person name="Tadesse D."/>
        </authorList>
    </citation>
    <scope>NUCLEOTIDE SEQUENCE [LARGE SCALE GENOMIC DNA]</scope>
    <source>
        <strain evidence="14 15">ATCC 51468</strain>
    </source>
</reference>
<evidence type="ECO:0000313" key="15">
    <source>
        <dbReference type="Proteomes" id="UP000198302"/>
    </source>
</evidence>
<comment type="caution">
    <text evidence="14">The sequence shown here is derived from an EMBL/GenBank/DDBJ whole genome shotgun (WGS) entry which is preliminary data.</text>
</comment>
<evidence type="ECO:0000313" key="14">
    <source>
        <dbReference type="EMBL" id="OXA84660.1"/>
    </source>
</evidence>
<evidence type="ECO:0000256" key="8">
    <source>
        <dbReference type="ARBA" id="ARBA00022898"/>
    </source>
</evidence>
<accession>A0ABX4BZ19</accession>